<keyword evidence="3" id="KW-0732">Signal</keyword>
<feature type="chain" id="PRO_5002771106" description="Excalibur calcium-binding domain-containing protein" evidence="3">
    <location>
        <begin position="26"/>
        <end position="220"/>
    </location>
</feature>
<evidence type="ECO:0000259" key="4">
    <source>
        <dbReference type="SMART" id="SM00894"/>
    </source>
</evidence>
<feature type="transmembrane region" description="Helical" evidence="2">
    <location>
        <begin position="86"/>
        <end position="109"/>
    </location>
</feature>
<reference evidence="5 6" key="1">
    <citation type="journal article" date="2008" name="J. Biotechnol.">
        <title>The lifestyle of Corynebacterium urealyticum derived from its complete genome sequence established by pyrosequencing.</title>
        <authorList>
            <person name="Tauch A."/>
            <person name="Trost E."/>
            <person name="Tilker A."/>
            <person name="Ludewig U."/>
            <person name="Schneiker S."/>
            <person name="Goesmann A."/>
            <person name="Arnold W."/>
            <person name="Bekel T."/>
            <person name="Brinkrolf K."/>
            <person name="Brune I."/>
            <person name="Goetker S."/>
            <person name="Kalinowski J."/>
            <person name="Kamp P.-B."/>
            <person name="Lobo F.P."/>
            <person name="Viehoever P."/>
            <person name="Weisshaar B."/>
            <person name="Soriano F."/>
            <person name="Droege M."/>
            <person name="Puehler A."/>
        </authorList>
    </citation>
    <scope>NUCLEOTIDE SEQUENCE [LARGE SCALE GENOMIC DNA]</scope>
    <source>
        <strain evidence="6">ATCC 43042 / DSM 7109</strain>
    </source>
</reference>
<dbReference type="Pfam" id="PF05901">
    <property type="entry name" value="Excalibur"/>
    <property type="match status" value="1"/>
</dbReference>
<feature type="signal peptide" evidence="3">
    <location>
        <begin position="1"/>
        <end position="25"/>
    </location>
</feature>
<keyword evidence="2" id="KW-0472">Membrane</keyword>
<sequence length="220" mass="22337">MRKTVISLAAALAVLTGGLTPVSQAAPASPAALIQANEDSANTSNPDGQSGLFDSSSSQGNTDDTTTGSVGSSSEDEEKEGLSKGAIAGILIGSIAAIAAVIGGGLWAIQAGMVPNPLPGIIPGPAPAPKPAPKPAAKPAAKQAPKQAAKPKPAPQRAAPKPAPKRTAPKPAPRPAQSRYYQNCRAVWNDLGRPIRRGEPGYASHLDRDNDGVGCERRPR</sequence>
<organism evidence="5 6">
    <name type="scientific">Corynebacterium urealyticum (strain ATCC 43042 / DSM 7109)</name>
    <dbReference type="NCBI Taxonomy" id="504474"/>
    <lineage>
        <taxon>Bacteria</taxon>
        <taxon>Bacillati</taxon>
        <taxon>Actinomycetota</taxon>
        <taxon>Actinomycetes</taxon>
        <taxon>Mycobacteriales</taxon>
        <taxon>Corynebacteriaceae</taxon>
        <taxon>Corynebacterium</taxon>
    </lineage>
</organism>
<accession>B1VEL7</accession>
<feature type="compositionally biased region" description="Basic and acidic residues" evidence="1">
    <location>
        <begin position="205"/>
        <end position="220"/>
    </location>
</feature>
<dbReference type="EMBL" id="AM942444">
    <property type="protein sequence ID" value="CAQ04206.1"/>
    <property type="molecule type" value="Genomic_DNA"/>
</dbReference>
<feature type="compositionally biased region" description="Low complexity" evidence="1">
    <location>
        <begin position="60"/>
        <end position="73"/>
    </location>
</feature>
<feature type="region of interest" description="Disordered" evidence="1">
    <location>
        <begin position="26"/>
        <end position="80"/>
    </location>
</feature>
<feature type="compositionally biased region" description="Pro residues" evidence="1">
    <location>
        <begin position="124"/>
        <end position="136"/>
    </location>
</feature>
<dbReference type="SMART" id="SM00894">
    <property type="entry name" value="Excalibur"/>
    <property type="match status" value="1"/>
</dbReference>
<evidence type="ECO:0000313" key="5">
    <source>
        <dbReference type="EMBL" id="CAQ04206.1"/>
    </source>
</evidence>
<dbReference type="RefSeq" id="WP_012359512.1">
    <property type="nucleotide sequence ID" value="NC_010545.1"/>
</dbReference>
<feature type="compositionally biased region" description="Low complexity" evidence="1">
    <location>
        <begin position="137"/>
        <end position="160"/>
    </location>
</feature>
<dbReference type="KEGG" id="cur:cu0246"/>
<dbReference type="STRING" id="504474.cu0246"/>
<dbReference type="Proteomes" id="UP000001727">
    <property type="component" value="Chromosome"/>
</dbReference>
<dbReference type="GeneID" id="60605046"/>
<evidence type="ECO:0000313" key="6">
    <source>
        <dbReference type="Proteomes" id="UP000001727"/>
    </source>
</evidence>
<feature type="region of interest" description="Disordered" evidence="1">
    <location>
        <begin position="124"/>
        <end position="220"/>
    </location>
</feature>
<name>B1VEL7_CORU7</name>
<keyword evidence="2" id="KW-1133">Transmembrane helix</keyword>
<evidence type="ECO:0000256" key="3">
    <source>
        <dbReference type="SAM" id="SignalP"/>
    </source>
</evidence>
<protein>
    <recommendedName>
        <fullName evidence="4">Excalibur calcium-binding domain-containing protein</fullName>
    </recommendedName>
</protein>
<dbReference type="HOGENOM" id="CLU_105343_0_0_11"/>
<evidence type="ECO:0000256" key="2">
    <source>
        <dbReference type="SAM" id="Phobius"/>
    </source>
</evidence>
<dbReference type="InterPro" id="IPR008613">
    <property type="entry name" value="Excalibur_Ca-bd_domain"/>
</dbReference>
<dbReference type="AlphaFoldDB" id="B1VEL7"/>
<evidence type="ECO:0000256" key="1">
    <source>
        <dbReference type="SAM" id="MobiDB-lite"/>
    </source>
</evidence>
<dbReference type="eggNOG" id="COG1525">
    <property type="taxonomic scope" value="Bacteria"/>
</dbReference>
<feature type="domain" description="Excalibur calcium-binding" evidence="4">
    <location>
        <begin position="180"/>
        <end position="216"/>
    </location>
</feature>
<keyword evidence="2" id="KW-0812">Transmembrane</keyword>
<feature type="compositionally biased region" description="Polar residues" evidence="1">
    <location>
        <begin position="37"/>
        <end position="59"/>
    </location>
</feature>
<feature type="compositionally biased region" description="Low complexity" evidence="1">
    <location>
        <begin position="26"/>
        <end position="36"/>
    </location>
</feature>
<gene>
    <name evidence="5" type="ordered locus">cu0246</name>
</gene>
<proteinExistence type="predicted"/>
<keyword evidence="6" id="KW-1185">Reference proteome</keyword>